<organism evidence="3 4">
    <name type="scientific">Candidatus Giovannonibacteria bacterium GW2011_GWA2_44_26</name>
    <dbReference type="NCBI Taxonomy" id="1618648"/>
    <lineage>
        <taxon>Bacteria</taxon>
        <taxon>Candidatus Giovannoniibacteriota</taxon>
    </lineage>
</organism>
<evidence type="ECO:0000256" key="2">
    <source>
        <dbReference type="SAM" id="Phobius"/>
    </source>
</evidence>
<keyword evidence="2" id="KW-1133">Transmembrane helix</keyword>
<keyword evidence="2" id="KW-0812">Transmembrane</keyword>
<evidence type="ECO:0008006" key="5">
    <source>
        <dbReference type="Google" id="ProtNLM"/>
    </source>
</evidence>
<dbReference type="EMBL" id="LCIT01000001">
    <property type="protein sequence ID" value="KKT63814.1"/>
    <property type="molecule type" value="Genomic_DNA"/>
</dbReference>
<comment type="caution">
    <text evidence="3">The sequence shown here is derived from an EMBL/GenBank/DDBJ whole genome shotgun (WGS) entry which is preliminary data.</text>
</comment>
<evidence type="ECO:0000313" key="4">
    <source>
        <dbReference type="Proteomes" id="UP000033945"/>
    </source>
</evidence>
<keyword evidence="1" id="KW-0175">Coiled coil</keyword>
<proteinExistence type="predicted"/>
<name>A0A0G1LVR2_9BACT</name>
<evidence type="ECO:0000313" key="3">
    <source>
        <dbReference type="EMBL" id="KKT63814.1"/>
    </source>
</evidence>
<protein>
    <recommendedName>
        <fullName evidence="5">LysM domain-containing protein</fullName>
    </recommendedName>
</protein>
<accession>A0A0G1LVR2</accession>
<feature type="transmembrane region" description="Helical" evidence="2">
    <location>
        <begin position="176"/>
        <end position="195"/>
    </location>
</feature>
<reference evidence="3 4" key="1">
    <citation type="journal article" date="2015" name="Nature">
        <title>rRNA introns, odd ribosomes, and small enigmatic genomes across a large radiation of phyla.</title>
        <authorList>
            <person name="Brown C.T."/>
            <person name="Hug L.A."/>
            <person name="Thomas B.C."/>
            <person name="Sharon I."/>
            <person name="Castelle C.J."/>
            <person name="Singh A."/>
            <person name="Wilkins M.J."/>
            <person name="Williams K.H."/>
            <person name="Banfield J.F."/>
        </authorList>
    </citation>
    <scope>NUCLEOTIDE SEQUENCE [LARGE SCALE GENOMIC DNA]</scope>
</reference>
<gene>
    <name evidence="3" type="ORF">UW55_C0001G0107</name>
</gene>
<dbReference type="Proteomes" id="UP000033945">
    <property type="component" value="Unassembled WGS sequence"/>
</dbReference>
<sequence>MKLVLGLFILFGALEPRMASAQDVVKLARGQTLSSVMKKAGCHPGWIADIMIDSNLTLANPRKLPIGQEIVLPKNCSQSPEERMANVSAQIYMADAERGENQARSARIATLENDLKTANADRDKKENELQRIRQELVERARERDRLSVENVKLKEALLAKEQTVTRFGEWSFMDQVWLIVAFILGLGGALGINHWNLRNKEIVDHSIIVWKFGKKYTFPISNRSDLSASGKIVPRRCCPLCGENNLKDQNCGGHLDDIHYAQVYIEDLEAA</sequence>
<evidence type="ECO:0000256" key="1">
    <source>
        <dbReference type="SAM" id="Coils"/>
    </source>
</evidence>
<dbReference type="PATRIC" id="fig|1618648.3.peg.119"/>
<feature type="coiled-coil region" evidence="1">
    <location>
        <begin position="108"/>
        <end position="149"/>
    </location>
</feature>
<keyword evidence="2" id="KW-0472">Membrane</keyword>
<dbReference type="AlphaFoldDB" id="A0A0G1LVR2"/>